<evidence type="ECO:0000256" key="1">
    <source>
        <dbReference type="SAM" id="MobiDB-lite"/>
    </source>
</evidence>
<keyword evidence="2" id="KW-1133">Transmembrane helix</keyword>
<gene>
    <name evidence="3" type="ORF">ACFQGP_09040</name>
</gene>
<sequence>MTKEEKPLSRAAYRQQQTQQAESTKATEPLRRREANQPSRHRTHGDSGGEETIASPQLKKRLNWSIGIVVVLIVLVYLVLFFV</sequence>
<name>A0ABW1RGG7_9LACO</name>
<protein>
    <submittedName>
        <fullName evidence="3">Uncharacterized protein</fullName>
    </submittedName>
</protein>
<keyword evidence="2" id="KW-0472">Membrane</keyword>
<dbReference type="RefSeq" id="WP_125552216.1">
    <property type="nucleotide sequence ID" value="NZ_JBHSSL010000052.1"/>
</dbReference>
<evidence type="ECO:0000256" key="2">
    <source>
        <dbReference type="SAM" id="Phobius"/>
    </source>
</evidence>
<evidence type="ECO:0000313" key="3">
    <source>
        <dbReference type="EMBL" id="MFC6170719.1"/>
    </source>
</evidence>
<dbReference type="EMBL" id="JBHSSL010000052">
    <property type="protein sequence ID" value="MFC6170719.1"/>
    <property type="molecule type" value="Genomic_DNA"/>
</dbReference>
<comment type="caution">
    <text evidence="3">The sequence shown here is derived from an EMBL/GenBank/DDBJ whole genome shotgun (WGS) entry which is preliminary data.</text>
</comment>
<reference evidence="4" key="1">
    <citation type="journal article" date="2019" name="Int. J. Syst. Evol. Microbiol.">
        <title>The Global Catalogue of Microorganisms (GCM) 10K type strain sequencing project: providing services to taxonomists for standard genome sequencing and annotation.</title>
        <authorList>
            <consortium name="The Broad Institute Genomics Platform"/>
            <consortium name="The Broad Institute Genome Sequencing Center for Infectious Disease"/>
            <person name="Wu L."/>
            <person name="Ma J."/>
        </authorList>
    </citation>
    <scope>NUCLEOTIDE SEQUENCE [LARGE SCALE GENOMIC DNA]</scope>
    <source>
        <strain evidence="4">CCM 8904</strain>
    </source>
</reference>
<feature type="region of interest" description="Disordered" evidence="1">
    <location>
        <begin position="1"/>
        <end position="54"/>
    </location>
</feature>
<proteinExistence type="predicted"/>
<dbReference type="Proteomes" id="UP001596289">
    <property type="component" value="Unassembled WGS sequence"/>
</dbReference>
<evidence type="ECO:0000313" key="4">
    <source>
        <dbReference type="Proteomes" id="UP001596289"/>
    </source>
</evidence>
<keyword evidence="2" id="KW-0812">Transmembrane</keyword>
<accession>A0ABW1RGG7</accession>
<organism evidence="3 4">
    <name type="scientific">Loigolactobacillus jiayinensis</name>
    <dbReference type="NCBI Taxonomy" id="2486016"/>
    <lineage>
        <taxon>Bacteria</taxon>
        <taxon>Bacillati</taxon>
        <taxon>Bacillota</taxon>
        <taxon>Bacilli</taxon>
        <taxon>Lactobacillales</taxon>
        <taxon>Lactobacillaceae</taxon>
        <taxon>Loigolactobacillus</taxon>
    </lineage>
</organism>
<feature type="transmembrane region" description="Helical" evidence="2">
    <location>
        <begin position="62"/>
        <end position="82"/>
    </location>
</feature>
<keyword evidence="4" id="KW-1185">Reference proteome</keyword>